<dbReference type="InterPro" id="IPR051395">
    <property type="entry name" value="Cytochrome_c_Peroxidase/MauG"/>
</dbReference>
<keyword evidence="8" id="KW-1185">Reference proteome</keyword>
<dbReference type="Pfam" id="PF21419">
    <property type="entry name" value="RoxA-like_Cyt-c"/>
    <property type="match status" value="1"/>
</dbReference>
<organism evidence="7">
    <name type="scientific">Gymnodinialimonas phycosphaerae</name>
    <dbReference type="NCBI Taxonomy" id="2841589"/>
    <lineage>
        <taxon>Bacteria</taxon>
        <taxon>Pseudomonadati</taxon>
        <taxon>Pseudomonadota</taxon>
        <taxon>Alphaproteobacteria</taxon>
        <taxon>Rhodobacterales</taxon>
        <taxon>Paracoccaceae</taxon>
        <taxon>Gymnodinialimonas</taxon>
    </lineage>
</organism>
<name>A0A975YG17_9RHOB</name>
<evidence type="ECO:0000256" key="4">
    <source>
        <dbReference type="PROSITE-ProRule" id="PRU00433"/>
    </source>
</evidence>
<dbReference type="InterPro" id="IPR036909">
    <property type="entry name" value="Cyt_c-like_dom_sf"/>
</dbReference>
<evidence type="ECO:0000256" key="3">
    <source>
        <dbReference type="ARBA" id="ARBA00023004"/>
    </source>
</evidence>
<evidence type="ECO:0000259" key="5">
    <source>
        <dbReference type="PROSITE" id="PS51007"/>
    </source>
</evidence>
<dbReference type="Proteomes" id="UP000693972">
    <property type="component" value="Unassembled WGS sequence"/>
</dbReference>
<dbReference type="InterPro" id="IPR009056">
    <property type="entry name" value="Cyt_c-like_dom"/>
</dbReference>
<keyword evidence="2 4" id="KW-0479">Metal-binding</keyword>
<dbReference type="EMBL" id="JAIMBW010000001">
    <property type="protein sequence ID" value="MBY4891180.1"/>
    <property type="molecule type" value="Genomic_DNA"/>
</dbReference>
<gene>
    <name evidence="6" type="ORF">KUL25_00200</name>
    <name evidence="7" type="ORF">KUL25_00205</name>
</gene>
<feature type="domain" description="Cytochrome c" evidence="5">
    <location>
        <begin position="333"/>
        <end position="629"/>
    </location>
</feature>
<dbReference type="GO" id="GO:0046872">
    <property type="term" value="F:metal ion binding"/>
    <property type="evidence" value="ECO:0007669"/>
    <property type="project" value="UniProtKB-KW"/>
</dbReference>
<dbReference type="PANTHER" id="PTHR30600">
    <property type="entry name" value="CYTOCHROME C PEROXIDASE-RELATED"/>
    <property type="match status" value="1"/>
</dbReference>
<evidence type="ECO:0000256" key="2">
    <source>
        <dbReference type="ARBA" id="ARBA00022723"/>
    </source>
</evidence>
<evidence type="ECO:0000256" key="1">
    <source>
        <dbReference type="ARBA" id="ARBA00022617"/>
    </source>
</evidence>
<reference evidence="7 8" key="1">
    <citation type="submission" date="2021-07" db="EMBL/GenBank/DDBJ databases">
        <title>Karlodiniumbacter phycospheric gen. nov., sp. nov., a phycosphere bacterium isolated from karlodinium veneficum.</title>
        <authorList>
            <person name="Peng Y."/>
            <person name="Jiang L."/>
            <person name="Lee J."/>
        </authorList>
    </citation>
    <scope>NUCLEOTIDE SEQUENCE</scope>
    <source>
        <strain evidence="7 8">N5</strain>
    </source>
</reference>
<sequence length="629" mass="67831">MKVLDGVYGSFLSLLSVVSPVLADAYDNDVVVVDQGWTDADRAFFYFAPQGSPILPLDYFMSLEQPGSDAPFLDRDYLRAMGLIFWDDPDANPEGLPIGLTVDTGRLGSEPQLGMNCSACHVTEVRVGSSVTLLDGGVSHFDFWTFMTDLEAALTQTAQDEDRLARFVDRLTEREHLVTEPDQVLARLRQIIADRAQWQARNHTEIMPGPGRVDALNVILNQVTAGMLERPENARRPDAPVSYPVLWDAPYLEFVQYNGVVPNAGAGAIARNVGQVLGVFGQVDLGQGMLPPGYNSSVNVTHLMALEERLQTLTSPAWEDFVAAGVLPALDDDLVTAGAAIYQAECASCHAVIDRENRGDLASIPIQTFDLETLGTDPSAALSFAEREVVTGPIEGRSVGIIGGPEFCDVSHGNAVLAHVVAGVMLNHIGDDGSAIVEARGDALGNSIHRRLVGLGNSIRSTLGFEVEDDVTPPDYNTMIDALAAQGLSEDEIAARLAATSNDASALFDVLVRDHFDFHGSEETCRITLQTAQYRARPLNGSWATGPFLHNGSVPTLDALLRPAAERPTSFAVSDARFDPEHVGFVEDGDGTDFVLDTTLPGNANTGHEYGVDLGEEDRRALLEYLKSL</sequence>
<evidence type="ECO:0000313" key="7">
    <source>
        <dbReference type="EMBL" id="QXL87983.1"/>
    </source>
</evidence>
<keyword evidence="1 4" id="KW-0349">Heme</keyword>
<proteinExistence type="predicted"/>
<dbReference type="InterPro" id="IPR047758">
    <property type="entry name" value="CytoC_perox"/>
</dbReference>
<dbReference type="SUPFAM" id="SSF46626">
    <property type="entry name" value="Cytochrome c"/>
    <property type="match status" value="1"/>
</dbReference>
<dbReference type="NCBIfam" id="NF040606">
    <property type="entry name" value="CytoC_perox"/>
    <property type="match status" value="1"/>
</dbReference>
<dbReference type="GO" id="GO:0004130">
    <property type="term" value="F:cytochrome-c peroxidase activity"/>
    <property type="evidence" value="ECO:0007669"/>
    <property type="project" value="TreeGrafter"/>
</dbReference>
<dbReference type="RefSeq" id="WP_257891067.1">
    <property type="nucleotide sequence ID" value="NZ_JAIMBW010000001.1"/>
</dbReference>
<dbReference type="EMBL" id="CP078073">
    <property type="protein sequence ID" value="QXL87983.1"/>
    <property type="molecule type" value="Genomic_DNA"/>
</dbReference>
<dbReference type="Gene3D" id="1.10.760.10">
    <property type="entry name" value="Cytochrome c-like domain"/>
    <property type="match status" value="1"/>
</dbReference>
<dbReference type="AlphaFoldDB" id="A0A975YG17"/>
<evidence type="ECO:0000313" key="8">
    <source>
        <dbReference type="Proteomes" id="UP000693972"/>
    </source>
</evidence>
<accession>A0A975YG17</accession>
<evidence type="ECO:0000313" key="6">
    <source>
        <dbReference type="EMBL" id="MBY4891180.1"/>
    </source>
</evidence>
<dbReference type="GO" id="GO:0009055">
    <property type="term" value="F:electron transfer activity"/>
    <property type="evidence" value="ECO:0007669"/>
    <property type="project" value="InterPro"/>
</dbReference>
<protein>
    <recommendedName>
        <fullName evidence="5">Cytochrome c domain-containing protein</fullName>
    </recommendedName>
</protein>
<dbReference type="PANTHER" id="PTHR30600:SF9">
    <property type="entry name" value="BLR7738 PROTEIN"/>
    <property type="match status" value="1"/>
</dbReference>
<keyword evidence="3 4" id="KW-0408">Iron</keyword>
<dbReference type="GO" id="GO:0020037">
    <property type="term" value="F:heme binding"/>
    <property type="evidence" value="ECO:0007669"/>
    <property type="project" value="InterPro"/>
</dbReference>
<dbReference type="PROSITE" id="PS51007">
    <property type="entry name" value="CYTC"/>
    <property type="match status" value="1"/>
</dbReference>